<dbReference type="Proteomes" id="UP001163823">
    <property type="component" value="Chromosome 9"/>
</dbReference>
<comment type="caution">
    <text evidence="1">The sequence shown here is derived from an EMBL/GenBank/DDBJ whole genome shotgun (WGS) entry which is preliminary data.</text>
</comment>
<reference evidence="1" key="1">
    <citation type="journal article" date="2023" name="Science">
        <title>Elucidation of the pathway for biosynthesis of saponin adjuvants from the soapbark tree.</title>
        <authorList>
            <person name="Reed J."/>
            <person name="Orme A."/>
            <person name="El-Demerdash A."/>
            <person name="Owen C."/>
            <person name="Martin L.B.B."/>
            <person name="Misra R.C."/>
            <person name="Kikuchi S."/>
            <person name="Rejzek M."/>
            <person name="Martin A.C."/>
            <person name="Harkess A."/>
            <person name="Leebens-Mack J."/>
            <person name="Louveau T."/>
            <person name="Stephenson M.J."/>
            <person name="Osbourn A."/>
        </authorList>
    </citation>
    <scope>NUCLEOTIDE SEQUENCE</scope>
    <source>
        <strain evidence="1">S10</strain>
    </source>
</reference>
<dbReference type="KEGG" id="qsa:O6P43_023886"/>
<gene>
    <name evidence="1" type="ORF">O6P43_023886</name>
</gene>
<keyword evidence="2" id="KW-1185">Reference proteome</keyword>
<protein>
    <submittedName>
        <fullName evidence="1">3-oxoacyl-[acyl-carrier-protein] reductase 4</fullName>
    </submittedName>
</protein>
<dbReference type="EMBL" id="JARAOO010000009">
    <property type="protein sequence ID" value="KAJ7957603.1"/>
    <property type="molecule type" value="Genomic_DNA"/>
</dbReference>
<organism evidence="1 2">
    <name type="scientific">Quillaja saponaria</name>
    <name type="common">Soap bark tree</name>
    <dbReference type="NCBI Taxonomy" id="32244"/>
    <lineage>
        <taxon>Eukaryota</taxon>
        <taxon>Viridiplantae</taxon>
        <taxon>Streptophyta</taxon>
        <taxon>Embryophyta</taxon>
        <taxon>Tracheophyta</taxon>
        <taxon>Spermatophyta</taxon>
        <taxon>Magnoliopsida</taxon>
        <taxon>eudicotyledons</taxon>
        <taxon>Gunneridae</taxon>
        <taxon>Pentapetalae</taxon>
        <taxon>rosids</taxon>
        <taxon>fabids</taxon>
        <taxon>Fabales</taxon>
        <taxon>Quillajaceae</taxon>
        <taxon>Quillaja</taxon>
    </lineage>
</organism>
<name>A0AAD7LGD8_QUISA</name>
<dbReference type="AlphaFoldDB" id="A0AAD7LGD8"/>
<sequence>MASLAGSNCVAFKSAGFSGISNRKVGQFQQCSQVSGIESGQLRPCFGLQCRSKSSFGSSGIRAQVATLEQVRNWSNPSCGSSCCDRYRSF</sequence>
<evidence type="ECO:0000313" key="1">
    <source>
        <dbReference type="EMBL" id="KAJ7957603.1"/>
    </source>
</evidence>
<proteinExistence type="predicted"/>
<accession>A0AAD7LGD8</accession>
<evidence type="ECO:0000313" key="2">
    <source>
        <dbReference type="Proteomes" id="UP001163823"/>
    </source>
</evidence>